<comment type="subcellular location">
    <subcellularLocation>
        <location evidence="1">Golgi apparatus</location>
        <location evidence="1">trans-Golgi network</location>
    </subcellularLocation>
</comment>
<dbReference type="Pfam" id="PF00790">
    <property type="entry name" value="VHS"/>
    <property type="match status" value="2"/>
</dbReference>
<dbReference type="PROSITE" id="PS51455">
    <property type="entry name" value="PIPK"/>
    <property type="match status" value="1"/>
</dbReference>
<dbReference type="InterPro" id="IPR002014">
    <property type="entry name" value="VHS_dom"/>
</dbReference>
<evidence type="ECO:0000256" key="12">
    <source>
        <dbReference type="SAM" id="MobiDB-lite"/>
    </source>
</evidence>
<keyword evidence="6 11" id="KW-0418">Kinase</keyword>
<dbReference type="FunFam" id="1.25.40.90:FF:000008">
    <property type="entry name" value="VHS domain protein"/>
    <property type="match status" value="1"/>
</dbReference>
<sequence>MSRVAEFVAYIRSSTAFVAFEAAYTVLGKIIACDYPGTLRHRAAILASELLNILVQQCGYPFHLQVTSREYVATLTQFLPSQHCGVIGQKILSMLQEWRCSFVETSPFKDDFACLHEIYTRMQRSGVQFPSPNAETVALLNQAYTYRTHDQFLEMRNVVQTTKLHDLVRRGTRADLRNAQALLHTMAQRAPSSPNLPLELDLADYVNTKRANTAREAVFEVVNKINARAPHVGMLGLHLLDILVKNCGFPVHLQIATKEFLNELVRRFPERPPMHPSPVMSKILEMIHEWRQTLCVTSKNREDLVHIRDMHRLLMYKGYRFPKTDARSAAVLNNETSLQTPQELEEETRVAQGAKLQELIRRGTPRDLRQAQELMKVMSGADPDAAEPTLQIAKELDKLRSRVKLLNDMLDQAKPSEKFVSGDAYDQVSSHLRSVQPRLQKWVSQAEESDSEMLIQFLETNDTINQTLYRYDSTVQGNGSVSAPKSGKGRLDLISFDEEEAPDPAASAQKAPSFMDDLALLSTLNSSASASAPAPAPARVRELHASIPGYARKPRSSTFRLREAELSREIAALERAVQHTEKEAHVARITQDLPPLDDATLESMYRELIAPQQPVQHGIEAPPRRDALASLAERLDVPRSTALATQGSAHTPTTWVAQVLPKLASYTDPVPEAEWFALAVESAKESDAAQVRTILEHMARAMPVPQALYTSILDTFATRGDLETCLALSTQMEQMGLAADAPAKHAMVKAYTRADEAFGALQYIAYWEATTPAPISAYAVLVEHLLRHPVRQVQPLAWSLFYRMRFAAHPVPDAQMYALMIRACAAGVPQPGARGQLDADAERALDLFREMTTHHAIRPTKQVLDSLLLTCARRKEHYGDAVRLLRELLDGEQARIISPRDSVWANTHTFNAFLQGTARIGDLRMGRWVLAEMLRSAYGTEAPPRVRAQMWPNEETLTNLLWTYAVHRPHLAESAIPSAENAEETLTQDDHDPVVYERAMFTQELPQTSQEILFEAKSLMARILADQKKEPGWAAPLASVRTTPRLLHAYLSVLMHHVPRESRMDAVLDAVEHPDHVFRTAKVEPNGHTLSLMLEACVYAKDRARADAVVHRIWQQWIAMCPPGTAPASTAAHGLDARTISKVWALAIHAMAKSYDTQGALALLRTFYEKYPPTHTPAHAPAARAAPRIDLMPCPPPQAMLDRLASLAPVPGARRQYAPIAPLLPKLRFRDVELLHHRCLALRDIPALHLISRIDRAYPPKDDGQLTSFGFLQETHEEHAPSSFSSLFSRMRSALGAGAPLPQHTTGAGPAAAGTAQRAHACRDEPLPLLHGAPAQVASPTPLLVNVSRDTAHDTSPAPSMSDVGEPGTSAFSVPANSVPGARFGLQGDVRACRQCVHKMAEHEQRARHEAEEAELERTTPSIVGSPEAHDVHTPQSQFSAHTLFGEKSSPLSKCARQTDSEEDTPSELASPAGRVDEVSPFRSVLEEREQLAFDDAPISDEEPDTSPDTAEPPPLAPAKKKTLDAPHSPVRRSNARQTLMRGTTRFVTSTALGTHSLVYFLRMLHQLLVAERIDHVQEWKEIIKLLALAVIERIRVRTRNTDLTDIRNFVKVKNMPGGQISDCEFLDGYICSKNVATKKMGTFLPLRNARVMVLAFALEYHDASQLMALEPIMAQEHEFIRILVARILAHRPNVVLVEKSVSRYALQLFEEARVPVFSCMKRSSVVAVALCTQADVIASVDRLALEPRLGRCVSLTVDMYEYEHAPMRRKALLRIEVAHKDVSSALVLRGASLPKLRRIKAILTLMAFVGYNLKLEEHMRRDTGLVLDWSVVNIEQGSEEPQALSDLGMDAYRKMILAETLKKYQRLILSASITVNFPLPFLITRMKQVVDRIEAVKAALPEEPTTFVYTLQNLVDETQASFPLFDPRSASLETELLCLEAQHAGLLHSWHACVTNMAKMLTPFSHQKLLSLDCTVSAASLQSCAEPACHSAEYYGVRDVPLGQMLERTCTESAASCAAKKCNTPALLHYKTFVHSTMRVQMVVERFVCPIEDAEHKLLCWSYCKQCGATTPITELSDEAWSLSFAKYLELQCYPNAACHSSVCSHDYYREGVRYFALHNLAIRFHADPVAPWEVVVPPKRLFVYPEKMYALKNEETVSMLEKNADFWNSVLSRIHAFQEELCTREIYNTDAELAGMQTDALELLGRIMRCARADYAAMQKLAMQVYWDADRDLLMLNEVRRAMQDKVVEWDALFHGFDKHASISDRQLRRLTSEYVKKRAEPDDSTEAVQVGADGHAKHEAPQHTSPAPDPRRADEQHLAACTNARKEQPRERARPVTSAHATVAVFKSMRDAVGAESDSDSDDPPRVPVPETENIAREGGPECATLFDALEEKWTLHCGAMRPLVYPFLHTDHVFSDSRVVVREDEPSSIIAFTLDSRTYKDQLLASQEARIPSDLHHELCSTAGTHYGYEFATSSVTLSCKIFFAEQFDALRRMCHCDTIIQSLSRCIKWDSSGGKSGSSFLKTRDDRFVMKQLSRAEMDGFSKFAPQYFAYMADCRAANRPTTLTKIFGYYRIGVHNTHSGKSMKLDVVVMENLSYGHSIHKMYDLKGSTRNRFVHEAGRDGEVLMDENLVQASQQNPLLVREHAKRIMRAALYNDTLFLTDMNVMDYSLFVALDEPRGELVMGIIDYVRTYTWDKRVESFVKETAILGGGGKGEPTIYRMRFLAFMDRYFFMVRIGYGSH</sequence>
<feature type="domain" description="VHS" evidence="14">
    <location>
        <begin position="1"/>
        <end position="130"/>
    </location>
</feature>
<dbReference type="SUPFAM" id="SSF48464">
    <property type="entry name" value="ENTH/VHS domain"/>
    <property type="match status" value="2"/>
</dbReference>
<evidence type="ECO:0000256" key="5">
    <source>
        <dbReference type="ARBA" id="ARBA00022741"/>
    </source>
</evidence>
<dbReference type="Pfam" id="PF03127">
    <property type="entry name" value="GAT"/>
    <property type="match status" value="1"/>
</dbReference>
<dbReference type="GO" id="GO:0005829">
    <property type="term" value="C:cytosol"/>
    <property type="evidence" value="ECO:0007669"/>
    <property type="project" value="GOC"/>
</dbReference>
<name>A0A2N1J8G8_9BASI</name>
<dbReference type="InterPro" id="IPR000261">
    <property type="entry name" value="EH_dom"/>
</dbReference>
<dbReference type="GO" id="GO:0010008">
    <property type="term" value="C:endosome membrane"/>
    <property type="evidence" value="ECO:0007669"/>
    <property type="project" value="TreeGrafter"/>
</dbReference>
<evidence type="ECO:0000256" key="10">
    <source>
        <dbReference type="ARBA" id="ARBA00053552"/>
    </source>
</evidence>
<dbReference type="GO" id="GO:0015031">
    <property type="term" value="P:protein transport"/>
    <property type="evidence" value="ECO:0007669"/>
    <property type="project" value="UniProtKB-KW"/>
</dbReference>
<feature type="region of interest" description="Disordered" evidence="12">
    <location>
        <begin position="2279"/>
        <end position="2319"/>
    </location>
</feature>
<evidence type="ECO:0000256" key="1">
    <source>
        <dbReference type="ARBA" id="ARBA00004601"/>
    </source>
</evidence>
<dbReference type="Gene3D" id="3.50.7.10">
    <property type="entry name" value="GroEL"/>
    <property type="match status" value="1"/>
</dbReference>
<keyword evidence="4 11" id="KW-0808">Transferase</keyword>
<dbReference type="SUPFAM" id="SSF52029">
    <property type="entry name" value="GroEL apical domain-like"/>
    <property type="match status" value="1"/>
</dbReference>
<dbReference type="InterPro" id="IPR011990">
    <property type="entry name" value="TPR-like_helical_dom_sf"/>
</dbReference>
<evidence type="ECO:0000259" key="14">
    <source>
        <dbReference type="PROSITE" id="PS50179"/>
    </source>
</evidence>
<protein>
    <recommendedName>
        <fullName evidence="2">1-phosphatidylinositol-3-phosphate 5-kinase</fullName>
        <ecNumber evidence="2">2.7.1.150</ecNumber>
    </recommendedName>
</protein>
<dbReference type="PROSITE" id="PS50179">
    <property type="entry name" value="VHS"/>
    <property type="match status" value="2"/>
</dbReference>
<keyword evidence="8" id="KW-0653">Protein transport</keyword>
<dbReference type="Pfam" id="PF00118">
    <property type="entry name" value="Cpn60_TCP1"/>
    <property type="match status" value="1"/>
</dbReference>
<dbReference type="Pfam" id="PF01504">
    <property type="entry name" value="PIP5K"/>
    <property type="match status" value="1"/>
</dbReference>
<keyword evidence="3" id="KW-0813">Transport</keyword>
<dbReference type="GO" id="GO:0043130">
    <property type="term" value="F:ubiquitin binding"/>
    <property type="evidence" value="ECO:0007669"/>
    <property type="project" value="InterPro"/>
</dbReference>
<evidence type="ECO:0000256" key="9">
    <source>
        <dbReference type="ARBA" id="ARBA00023034"/>
    </source>
</evidence>
<dbReference type="InterPro" id="IPR038425">
    <property type="entry name" value="GAT_sf"/>
</dbReference>
<reference evidence="17 18" key="1">
    <citation type="submission" date="2017-10" db="EMBL/GenBank/DDBJ databases">
        <title>A novel species of cold-tolerant Malassezia isolated from bats.</title>
        <authorList>
            <person name="Lorch J.M."/>
            <person name="Palmer J.M."/>
            <person name="Vanderwolf K.J."/>
            <person name="Schmidt K.Z."/>
            <person name="Verant M.L."/>
            <person name="Weller T.J."/>
            <person name="Blehert D.S."/>
        </authorList>
    </citation>
    <scope>NUCLEOTIDE SEQUENCE [LARGE SCALE GENOMIC DNA]</scope>
    <source>
        <strain evidence="17 18">NWHC:44797-103</strain>
    </source>
</reference>
<evidence type="ECO:0000256" key="11">
    <source>
        <dbReference type="PROSITE-ProRule" id="PRU00781"/>
    </source>
</evidence>
<gene>
    <name evidence="17" type="primary">FAB1</name>
    <name evidence="17" type="ORF">MVES_003258</name>
</gene>
<evidence type="ECO:0000256" key="7">
    <source>
        <dbReference type="ARBA" id="ARBA00022840"/>
    </source>
</evidence>
<dbReference type="GO" id="GO:0006896">
    <property type="term" value="P:Golgi to vacuole transport"/>
    <property type="evidence" value="ECO:0007669"/>
    <property type="project" value="UniProtKB-ARBA"/>
</dbReference>
<keyword evidence="18" id="KW-1185">Reference proteome</keyword>
<dbReference type="SMART" id="SM00330">
    <property type="entry name" value="PIPKc"/>
    <property type="match status" value="1"/>
</dbReference>
<dbReference type="PROSITE" id="PS50909">
    <property type="entry name" value="GAT"/>
    <property type="match status" value="1"/>
</dbReference>
<evidence type="ECO:0000259" key="15">
    <source>
        <dbReference type="PROSITE" id="PS50909"/>
    </source>
</evidence>
<dbReference type="GO" id="GO:0046854">
    <property type="term" value="P:phosphatidylinositol phosphate biosynthetic process"/>
    <property type="evidence" value="ECO:0007669"/>
    <property type="project" value="TreeGrafter"/>
</dbReference>
<evidence type="ECO:0000313" key="17">
    <source>
        <dbReference type="EMBL" id="PKI82846.1"/>
    </source>
</evidence>
<dbReference type="GO" id="GO:0005794">
    <property type="term" value="C:Golgi apparatus"/>
    <property type="evidence" value="ECO:0007669"/>
    <property type="project" value="UniProtKB-SubCell"/>
</dbReference>
<dbReference type="SUPFAM" id="SSF56104">
    <property type="entry name" value="SAICAR synthase-like"/>
    <property type="match status" value="1"/>
</dbReference>
<dbReference type="GO" id="GO:0000329">
    <property type="term" value="C:fungal-type vacuole membrane"/>
    <property type="evidence" value="ECO:0007669"/>
    <property type="project" value="TreeGrafter"/>
</dbReference>
<dbReference type="SUPFAM" id="SSF89009">
    <property type="entry name" value="GAT-like domain"/>
    <property type="match status" value="1"/>
</dbReference>
<dbReference type="STRING" id="2020962.A0A2N1J8G8"/>
<dbReference type="InterPro" id="IPR002498">
    <property type="entry name" value="PInositol-4-P-4/5-kinase_core"/>
</dbReference>
<dbReference type="Gene3D" id="3.30.810.10">
    <property type="entry name" value="2-Layer Sandwich"/>
    <property type="match status" value="1"/>
</dbReference>
<dbReference type="OrthoDB" id="158357at2759"/>
<dbReference type="Gene3D" id="3.30.800.10">
    <property type="entry name" value="Phosphatidylinositol Phosphate Kinase II Beta"/>
    <property type="match status" value="1"/>
</dbReference>
<dbReference type="CDD" id="cd14235">
    <property type="entry name" value="GAT_GGA_fungi"/>
    <property type="match status" value="1"/>
</dbReference>
<accession>A0A2N1J8G8</accession>
<evidence type="ECO:0000256" key="2">
    <source>
        <dbReference type="ARBA" id="ARBA00012009"/>
    </source>
</evidence>
<dbReference type="EC" id="2.7.1.150" evidence="2"/>
<dbReference type="GO" id="GO:0005524">
    <property type="term" value="F:ATP binding"/>
    <property type="evidence" value="ECO:0007669"/>
    <property type="project" value="UniProtKB-UniRule"/>
</dbReference>
<dbReference type="GO" id="GO:0000285">
    <property type="term" value="F:1-phosphatidylinositol-3-phosphate 5-kinase activity"/>
    <property type="evidence" value="ECO:0007669"/>
    <property type="project" value="UniProtKB-EC"/>
</dbReference>
<dbReference type="CDD" id="cd16998">
    <property type="entry name" value="VHS_GGA_fungi"/>
    <property type="match status" value="1"/>
</dbReference>
<keyword evidence="7 11" id="KW-0067">ATP-binding</keyword>
<dbReference type="SMART" id="SM00288">
    <property type="entry name" value="VHS"/>
    <property type="match status" value="1"/>
</dbReference>
<dbReference type="GO" id="GO:0035091">
    <property type="term" value="F:phosphatidylinositol binding"/>
    <property type="evidence" value="ECO:0007669"/>
    <property type="project" value="InterPro"/>
</dbReference>
<feature type="domain" description="GAT" evidence="15">
    <location>
        <begin position="349"/>
        <end position="476"/>
    </location>
</feature>
<dbReference type="PROSITE" id="PS50031">
    <property type="entry name" value="EH"/>
    <property type="match status" value="1"/>
</dbReference>
<dbReference type="InterPro" id="IPR027483">
    <property type="entry name" value="PInositol-4-P-4/5-kinase_C_sf"/>
</dbReference>
<keyword evidence="5 11" id="KW-0547">Nucleotide-binding</keyword>
<evidence type="ECO:0000313" key="18">
    <source>
        <dbReference type="Proteomes" id="UP000232875"/>
    </source>
</evidence>
<dbReference type="InterPro" id="IPR004152">
    <property type="entry name" value="GAT_dom"/>
</dbReference>
<feature type="domain" description="VHS" evidence="14">
    <location>
        <begin position="186"/>
        <end position="322"/>
    </location>
</feature>
<evidence type="ECO:0000256" key="3">
    <source>
        <dbReference type="ARBA" id="ARBA00022448"/>
    </source>
</evidence>
<evidence type="ECO:0000259" key="16">
    <source>
        <dbReference type="PROSITE" id="PS51455"/>
    </source>
</evidence>
<organism evidence="17 18">
    <name type="scientific">Malassezia vespertilionis</name>
    <dbReference type="NCBI Taxonomy" id="2020962"/>
    <lineage>
        <taxon>Eukaryota</taxon>
        <taxon>Fungi</taxon>
        <taxon>Dikarya</taxon>
        <taxon>Basidiomycota</taxon>
        <taxon>Ustilaginomycotina</taxon>
        <taxon>Malasseziomycetes</taxon>
        <taxon>Malasseziales</taxon>
        <taxon>Malasseziaceae</taxon>
        <taxon>Malassezia</taxon>
    </lineage>
</organism>
<feature type="region of interest" description="Disordered" evidence="12">
    <location>
        <begin position="1404"/>
        <end position="1540"/>
    </location>
</feature>
<dbReference type="EMBL" id="KZ454993">
    <property type="protein sequence ID" value="PKI82846.1"/>
    <property type="molecule type" value="Genomic_DNA"/>
</dbReference>
<keyword evidence="9" id="KW-0333">Golgi apparatus</keyword>
<feature type="domain" description="EH" evidence="13">
    <location>
        <begin position="1102"/>
        <end position="1181"/>
    </location>
</feature>
<evidence type="ECO:0000259" key="13">
    <source>
        <dbReference type="PROSITE" id="PS50031"/>
    </source>
</evidence>
<feature type="region of interest" description="Disordered" evidence="12">
    <location>
        <begin position="2355"/>
        <end position="2379"/>
    </location>
</feature>
<dbReference type="InterPro" id="IPR008942">
    <property type="entry name" value="ENTH_VHS"/>
</dbReference>
<evidence type="ECO:0000256" key="6">
    <source>
        <dbReference type="ARBA" id="ARBA00022777"/>
    </source>
</evidence>
<dbReference type="PANTHER" id="PTHR45748:SF7">
    <property type="entry name" value="1-PHOSPHATIDYLINOSITOL 3-PHOSPHATE 5-KINASE-RELATED"/>
    <property type="match status" value="1"/>
</dbReference>
<dbReference type="FunFam" id="3.50.7.10:FF:000007">
    <property type="entry name" value="1-phosphatidylinositol 3-phosphate 5-kinase isoform X1"/>
    <property type="match status" value="1"/>
</dbReference>
<dbReference type="InterPro" id="IPR027409">
    <property type="entry name" value="GroEL-like_apical_dom_sf"/>
</dbReference>
<dbReference type="Proteomes" id="UP000232875">
    <property type="component" value="Unassembled WGS sequence"/>
</dbReference>
<comment type="function">
    <text evidence="10">May play a role in the regulation of membrane traffic through the trans-Golgi network.</text>
</comment>
<dbReference type="InterPro" id="IPR044769">
    <property type="entry name" value="PIKfyve_PIPKc"/>
</dbReference>
<dbReference type="Gene3D" id="1.25.40.90">
    <property type="match status" value="2"/>
</dbReference>
<dbReference type="GO" id="GO:0006895">
    <property type="term" value="P:Golgi to endosome transport"/>
    <property type="evidence" value="ECO:0007669"/>
    <property type="project" value="UniProtKB-ARBA"/>
</dbReference>
<dbReference type="InterPro" id="IPR027484">
    <property type="entry name" value="PInositol-4-P-5-kinase_N"/>
</dbReference>
<dbReference type="Gene3D" id="1.20.58.160">
    <property type="match status" value="1"/>
</dbReference>
<dbReference type="Gene3D" id="1.25.40.10">
    <property type="entry name" value="Tetratricopeptide repeat domain"/>
    <property type="match status" value="2"/>
</dbReference>
<dbReference type="FunFam" id="3.30.810.10:FF:000001">
    <property type="entry name" value="1-phosphatidylinositol 3-phosphate 5-kinase FAB1"/>
    <property type="match status" value="1"/>
</dbReference>
<dbReference type="PANTHER" id="PTHR45748">
    <property type="entry name" value="1-PHOSPHATIDYLINOSITOL 3-PHOSPHATE 5-KINASE-RELATED"/>
    <property type="match status" value="1"/>
</dbReference>
<evidence type="ECO:0000256" key="8">
    <source>
        <dbReference type="ARBA" id="ARBA00022927"/>
    </source>
</evidence>
<evidence type="ECO:0000256" key="4">
    <source>
        <dbReference type="ARBA" id="ARBA00022679"/>
    </source>
</evidence>
<proteinExistence type="predicted"/>
<feature type="compositionally biased region" description="Basic and acidic residues" evidence="12">
    <location>
        <begin position="1475"/>
        <end position="1492"/>
    </location>
</feature>
<dbReference type="InterPro" id="IPR002423">
    <property type="entry name" value="Cpn60/GroEL/TCP-1"/>
</dbReference>
<dbReference type="CDD" id="cd17300">
    <property type="entry name" value="PIPKc_PIKfyve"/>
    <property type="match status" value="1"/>
</dbReference>
<feature type="domain" description="PIPK" evidence="16">
    <location>
        <begin position="2413"/>
        <end position="2736"/>
    </location>
</feature>